<sequence length="283" mass="32306">MDVWDTVEHTYPFARRVYTSDDDAVFDFASLRAWPARDGAGRDVVIKVVAPMELDILKWLNSPKARADPRNISIPVLEYIKYNDYTFVVMPRWDIGWEHKFYTVADLMHAMGSYLQGVDFLHENRIAHCDLRVQNIGLNIIGTPTDSGRLARDPAHALYTIFDFGGSFIYPRDTPLEKALPLEKNTNGDVNPFQVDVALLGSVFQTWFKPAEELLPQITTLLKEMVHDKPQKRIIIHQTLERFQEVHSNLRPDQLECAVSNQLKNNKGALYTVFPGGAQPVPR</sequence>
<organism evidence="1 2">
    <name type="scientific">Hypsizygus marmoreus</name>
    <name type="common">White beech mushroom</name>
    <name type="synonym">Agaricus marmoreus</name>
    <dbReference type="NCBI Taxonomy" id="39966"/>
    <lineage>
        <taxon>Eukaryota</taxon>
        <taxon>Fungi</taxon>
        <taxon>Dikarya</taxon>
        <taxon>Basidiomycota</taxon>
        <taxon>Agaricomycotina</taxon>
        <taxon>Agaricomycetes</taxon>
        <taxon>Agaricomycetidae</taxon>
        <taxon>Agaricales</taxon>
        <taxon>Tricholomatineae</taxon>
        <taxon>Lyophyllaceae</taxon>
        <taxon>Hypsizygus</taxon>
    </lineage>
</organism>
<dbReference type="InParanoid" id="A0A369K1J9"/>
<accession>A0A369K1J9</accession>
<evidence type="ECO:0000313" key="1">
    <source>
        <dbReference type="EMBL" id="RDB26627.1"/>
    </source>
</evidence>
<gene>
    <name evidence="1" type="ORF">Hypma_005527</name>
</gene>
<dbReference type="Gene3D" id="1.10.510.10">
    <property type="entry name" value="Transferase(Phosphotransferase) domain 1"/>
    <property type="match status" value="1"/>
</dbReference>
<name>A0A369K1J9_HYPMA</name>
<dbReference type="SUPFAM" id="SSF56112">
    <property type="entry name" value="Protein kinase-like (PK-like)"/>
    <property type="match status" value="1"/>
</dbReference>
<dbReference type="AlphaFoldDB" id="A0A369K1J9"/>
<reference evidence="1" key="1">
    <citation type="submission" date="2018-04" db="EMBL/GenBank/DDBJ databases">
        <title>Whole genome sequencing of Hypsizygus marmoreus.</title>
        <authorList>
            <person name="Choi I.-G."/>
            <person name="Min B."/>
            <person name="Kim J.-G."/>
            <person name="Kim S."/>
            <person name="Oh Y.-L."/>
            <person name="Kong W.-S."/>
            <person name="Park H."/>
            <person name="Jeong J."/>
            <person name="Song E.-S."/>
        </authorList>
    </citation>
    <scope>NUCLEOTIDE SEQUENCE [LARGE SCALE GENOMIC DNA]</scope>
    <source>
        <strain evidence="1">51987-8</strain>
    </source>
</reference>
<dbReference type="InterPro" id="IPR011009">
    <property type="entry name" value="Kinase-like_dom_sf"/>
</dbReference>
<comment type="caution">
    <text evidence="1">The sequence shown here is derived from an EMBL/GenBank/DDBJ whole genome shotgun (WGS) entry which is preliminary data.</text>
</comment>
<dbReference type="EMBL" id="LUEZ02000025">
    <property type="protein sequence ID" value="RDB26627.1"/>
    <property type="molecule type" value="Genomic_DNA"/>
</dbReference>
<evidence type="ECO:0000313" key="2">
    <source>
        <dbReference type="Proteomes" id="UP000076154"/>
    </source>
</evidence>
<dbReference type="OrthoDB" id="3224178at2759"/>
<keyword evidence="2" id="KW-1185">Reference proteome</keyword>
<evidence type="ECO:0008006" key="3">
    <source>
        <dbReference type="Google" id="ProtNLM"/>
    </source>
</evidence>
<proteinExistence type="predicted"/>
<dbReference type="Proteomes" id="UP000076154">
    <property type="component" value="Unassembled WGS sequence"/>
</dbReference>
<protein>
    <recommendedName>
        <fullName evidence="3">Protein kinase domain-containing protein</fullName>
    </recommendedName>
</protein>